<evidence type="ECO:0000256" key="1">
    <source>
        <dbReference type="SAM" id="Phobius"/>
    </source>
</evidence>
<organism evidence="2 3">
    <name type="scientific">Cellulophaga baltica</name>
    <dbReference type="NCBI Taxonomy" id="76594"/>
    <lineage>
        <taxon>Bacteria</taxon>
        <taxon>Pseudomonadati</taxon>
        <taxon>Bacteroidota</taxon>
        <taxon>Flavobacteriia</taxon>
        <taxon>Flavobacteriales</taxon>
        <taxon>Flavobacteriaceae</taxon>
        <taxon>Cellulophaga</taxon>
    </lineage>
</organism>
<dbReference type="RefSeq" id="WP_074539661.1">
    <property type="nucleotide sequence ID" value="NZ_FNBD01000050.1"/>
</dbReference>
<evidence type="ECO:0008006" key="4">
    <source>
        <dbReference type="Google" id="ProtNLM"/>
    </source>
</evidence>
<name>A0A1G7MEU0_9FLAO</name>
<protein>
    <recommendedName>
        <fullName evidence="4">DUF2798 domain-containing protein</fullName>
    </recommendedName>
</protein>
<accession>A0A1G7MEU0</accession>
<evidence type="ECO:0000313" key="3">
    <source>
        <dbReference type="Proteomes" id="UP000182114"/>
    </source>
</evidence>
<feature type="transmembrane region" description="Helical" evidence="1">
    <location>
        <begin position="12"/>
        <end position="36"/>
    </location>
</feature>
<keyword evidence="3" id="KW-1185">Reference proteome</keyword>
<proteinExistence type="predicted"/>
<keyword evidence="1" id="KW-0472">Membrane</keyword>
<dbReference type="Pfam" id="PF11391">
    <property type="entry name" value="DUF2798"/>
    <property type="match status" value="1"/>
</dbReference>
<feature type="transmembrane region" description="Helical" evidence="1">
    <location>
        <begin position="42"/>
        <end position="64"/>
    </location>
</feature>
<keyword evidence="1" id="KW-0812">Transmembrane</keyword>
<dbReference type="AlphaFoldDB" id="A0A1G7MEU0"/>
<dbReference type="Proteomes" id="UP000182114">
    <property type="component" value="Unassembled WGS sequence"/>
</dbReference>
<evidence type="ECO:0000313" key="2">
    <source>
        <dbReference type="EMBL" id="SDF60211.1"/>
    </source>
</evidence>
<gene>
    <name evidence="2" type="ORF">SAMN04487992_1501</name>
</gene>
<dbReference type="EMBL" id="FNBD01000050">
    <property type="protein sequence ID" value="SDF60211.1"/>
    <property type="molecule type" value="Genomic_DNA"/>
</dbReference>
<sequence length="77" mass="8470">MNLTEKQTKIILGILMAFFMALAMSFIMVLINVGMVKAFLPIWMKSFAIGFLVAVPTSMVAAPISQKFISKISKNGK</sequence>
<reference evidence="3" key="1">
    <citation type="submission" date="2016-10" db="EMBL/GenBank/DDBJ databases">
        <authorList>
            <person name="Varghese N."/>
            <person name="Submissions S."/>
        </authorList>
    </citation>
    <scope>NUCLEOTIDE SEQUENCE [LARGE SCALE GENOMIC DNA]</scope>
    <source>
        <strain evidence="3">DSM 24729</strain>
    </source>
</reference>
<dbReference type="InterPro" id="IPR021529">
    <property type="entry name" value="DUF2798"/>
</dbReference>
<keyword evidence="1" id="KW-1133">Transmembrane helix</keyword>